<sequence length="74" mass="8830">MILTILANDDNNKKQKTGGNDNNNRYNEKEDPRYITQTYKFSLDTLNEVYNDLINNRSRLLDISSYNYFAKFRI</sequence>
<dbReference type="VEuPathDB" id="FungiDB:RhiirFUN_020067"/>
<evidence type="ECO:0000313" key="2">
    <source>
        <dbReference type="EMBL" id="ESA06286.1"/>
    </source>
</evidence>
<proteinExistence type="predicted"/>
<dbReference type="EMBL" id="KI291820">
    <property type="protein sequence ID" value="ESA06286.1"/>
    <property type="molecule type" value="Genomic_DNA"/>
</dbReference>
<name>U9TSF7_RHIID</name>
<protein>
    <submittedName>
        <fullName evidence="2">Uncharacterized protein</fullName>
    </submittedName>
</protein>
<feature type="region of interest" description="Disordered" evidence="1">
    <location>
        <begin position="1"/>
        <end position="31"/>
    </location>
</feature>
<gene>
    <name evidence="2" type="ORF">GLOINDRAFT_34376</name>
</gene>
<evidence type="ECO:0000256" key="1">
    <source>
        <dbReference type="SAM" id="MobiDB-lite"/>
    </source>
</evidence>
<reference evidence="2" key="1">
    <citation type="submission" date="2013-07" db="EMBL/GenBank/DDBJ databases">
        <title>The genome of an arbuscular mycorrhizal fungus provides insights into the evolution of the oldest plant symbiosis.</title>
        <authorList>
            <consortium name="DOE Joint Genome Institute"/>
            <person name="Tisserant E."/>
            <person name="Malbreil M."/>
            <person name="Kuo A."/>
            <person name="Kohler A."/>
            <person name="Symeonidi A."/>
            <person name="Balestrini R."/>
            <person name="Charron P."/>
            <person name="Duensing N."/>
            <person name="Frei-dit-Frey N."/>
            <person name="Gianinazzi-Pearson V."/>
            <person name="Gilbert B."/>
            <person name="Handa Y."/>
            <person name="Hijri M."/>
            <person name="Kaul R."/>
            <person name="Kawaguchi M."/>
            <person name="Krajinski F."/>
            <person name="Lammers P."/>
            <person name="Lapierre D."/>
            <person name="Masclaux F.G."/>
            <person name="Murat C."/>
            <person name="Morin E."/>
            <person name="Ndikumana S."/>
            <person name="Pagni M."/>
            <person name="Petitpierre D."/>
            <person name="Requena N."/>
            <person name="Rosikiewicz P."/>
            <person name="Riley R."/>
            <person name="Saito K."/>
            <person name="San Clemente H."/>
            <person name="Shapiro H."/>
            <person name="van Tuinen D."/>
            <person name="Becard G."/>
            <person name="Bonfante P."/>
            <person name="Paszkowski U."/>
            <person name="Shachar-Hill Y."/>
            <person name="Young J.P."/>
            <person name="Sanders I.R."/>
            <person name="Henrissat B."/>
            <person name="Rensing S.A."/>
            <person name="Grigoriev I.V."/>
            <person name="Corradi N."/>
            <person name="Roux C."/>
            <person name="Martin F."/>
        </authorList>
    </citation>
    <scope>NUCLEOTIDE SEQUENCE</scope>
    <source>
        <strain evidence="2">DAOM 197198</strain>
    </source>
</reference>
<dbReference type="AlphaFoldDB" id="U9TSF7"/>
<dbReference type="HOGENOM" id="CLU_2689072_0_0_1"/>
<accession>U9TSF7</accession>
<organism evidence="2">
    <name type="scientific">Rhizophagus irregularis (strain DAOM 181602 / DAOM 197198 / MUCL 43194)</name>
    <name type="common">Arbuscular mycorrhizal fungus</name>
    <name type="synonym">Glomus intraradices</name>
    <dbReference type="NCBI Taxonomy" id="747089"/>
    <lineage>
        <taxon>Eukaryota</taxon>
        <taxon>Fungi</taxon>
        <taxon>Fungi incertae sedis</taxon>
        <taxon>Mucoromycota</taxon>
        <taxon>Glomeromycotina</taxon>
        <taxon>Glomeromycetes</taxon>
        <taxon>Glomerales</taxon>
        <taxon>Glomeraceae</taxon>
        <taxon>Rhizophagus</taxon>
    </lineage>
</organism>